<name>A0A843UKI7_COLES</name>
<proteinExistence type="predicted"/>
<organism evidence="2 3">
    <name type="scientific">Colocasia esculenta</name>
    <name type="common">Wild taro</name>
    <name type="synonym">Arum esculentum</name>
    <dbReference type="NCBI Taxonomy" id="4460"/>
    <lineage>
        <taxon>Eukaryota</taxon>
        <taxon>Viridiplantae</taxon>
        <taxon>Streptophyta</taxon>
        <taxon>Embryophyta</taxon>
        <taxon>Tracheophyta</taxon>
        <taxon>Spermatophyta</taxon>
        <taxon>Magnoliopsida</taxon>
        <taxon>Liliopsida</taxon>
        <taxon>Araceae</taxon>
        <taxon>Aroideae</taxon>
        <taxon>Colocasieae</taxon>
        <taxon>Colocasia</taxon>
    </lineage>
</organism>
<gene>
    <name evidence="2" type="ORF">Taro_014900</name>
</gene>
<feature type="region of interest" description="Disordered" evidence="1">
    <location>
        <begin position="1"/>
        <end position="29"/>
    </location>
</feature>
<evidence type="ECO:0000256" key="1">
    <source>
        <dbReference type="SAM" id="MobiDB-lite"/>
    </source>
</evidence>
<feature type="compositionally biased region" description="Basic and acidic residues" evidence="1">
    <location>
        <begin position="17"/>
        <end position="29"/>
    </location>
</feature>
<dbReference type="EMBL" id="NMUH01000630">
    <property type="protein sequence ID" value="MQL82424.1"/>
    <property type="molecule type" value="Genomic_DNA"/>
</dbReference>
<evidence type="ECO:0000313" key="3">
    <source>
        <dbReference type="Proteomes" id="UP000652761"/>
    </source>
</evidence>
<comment type="caution">
    <text evidence="2">The sequence shown here is derived from an EMBL/GenBank/DDBJ whole genome shotgun (WGS) entry which is preliminary data.</text>
</comment>
<accession>A0A843UKI7</accession>
<dbReference type="AlphaFoldDB" id="A0A843UKI7"/>
<dbReference type="Proteomes" id="UP000652761">
    <property type="component" value="Unassembled WGS sequence"/>
</dbReference>
<reference evidence="2" key="1">
    <citation type="submission" date="2017-07" db="EMBL/GenBank/DDBJ databases">
        <title>Taro Niue Genome Assembly and Annotation.</title>
        <authorList>
            <person name="Atibalentja N."/>
            <person name="Keating K."/>
            <person name="Fields C.J."/>
        </authorList>
    </citation>
    <scope>NUCLEOTIDE SEQUENCE</scope>
    <source>
        <strain evidence="2">Niue_2</strain>
        <tissue evidence="2">Leaf</tissue>
    </source>
</reference>
<evidence type="ECO:0000313" key="2">
    <source>
        <dbReference type="EMBL" id="MQL82424.1"/>
    </source>
</evidence>
<keyword evidence="3" id="KW-1185">Reference proteome</keyword>
<sequence>MRLASRGSLCLVSPPKADPRGRERERETESAAALVHQLLSSLRLGSLTPYRADAALSSPAVVRVSIVEPPRGEHWGRFGFGLSRFPASSVYDPSFQLTV</sequence>
<protein>
    <submittedName>
        <fullName evidence="2">Uncharacterized protein</fullName>
    </submittedName>
</protein>